<dbReference type="Proteomes" id="UP001633002">
    <property type="component" value="Unassembled WGS sequence"/>
</dbReference>
<keyword evidence="2" id="KW-1185">Reference proteome</keyword>
<organism evidence="1 2">
    <name type="scientific">Riccia sorocarpa</name>
    <dbReference type="NCBI Taxonomy" id="122646"/>
    <lineage>
        <taxon>Eukaryota</taxon>
        <taxon>Viridiplantae</taxon>
        <taxon>Streptophyta</taxon>
        <taxon>Embryophyta</taxon>
        <taxon>Marchantiophyta</taxon>
        <taxon>Marchantiopsida</taxon>
        <taxon>Marchantiidae</taxon>
        <taxon>Marchantiales</taxon>
        <taxon>Ricciaceae</taxon>
        <taxon>Riccia</taxon>
    </lineage>
</organism>
<evidence type="ECO:0000313" key="1">
    <source>
        <dbReference type="EMBL" id="KAL3690893.1"/>
    </source>
</evidence>
<proteinExistence type="predicted"/>
<name>A0ABD3HHK0_9MARC</name>
<reference evidence="1 2" key="1">
    <citation type="submission" date="2024-09" db="EMBL/GenBank/DDBJ databases">
        <title>Chromosome-scale assembly of Riccia sorocarpa.</title>
        <authorList>
            <person name="Paukszto L."/>
        </authorList>
    </citation>
    <scope>NUCLEOTIDE SEQUENCE [LARGE SCALE GENOMIC DNA]</scope>
    <source>
        <strain evidence="1">LP-2024</strain>
        <tissue evidence="1">Aerial parts of the thallus</tissue>
    </source>
</reference>
<sequence>MQKVISQTPAQVTNPQVGNVEPLAGGLNSLGGSGAVQNVGCSVRKHEIKGFIEHTTSECEKDAIQLFVYDVLELILVLTHDFDTYLDERFYIIYTIIGPKARLEEECEGSRVGSGRSSMEGWRSSRERAHITVLVNSFLERAKELTFYCGDTGAAARKNRKEGNGGVESRKPNREKIFRLQVLVVPSG</sequence>
<dbReference type="EMBL" id="JBJQOH010000003">
    <property type="protein sequence ID" value="KAL3690893.1"/>
    <property type="molecule type" value="Genomic_DNA"/>
</dbReference>
<evidence type="ECO:0000313" key="2">
    <source>
        <dbReference type="Proteomes" id="UP001633002"/>
    </source>
</evidence>
<gene>
    <name evidence="1" type="ORF">R1sor_004544</name>
</gene>
<dbReference type="AlphaFoldDB" id="A0ABD3HHK0"/>
<accession>A0ABD3HHK0</accession>
<protein>
    <submittedName>
        <fullName evidence="1">Uncharacterized protein</fullName>
    </submittedName>
</protein>
<comment type="caution">
    <text evidence="1">The sequence shown here is derived from an EMBL/GenBank/DDBJ whole genome shotgun (WGS) entry which is preliminary data.</text>
</comment>